<accession>T1AUT2</accession>
<keyword evidence="4" id="KW-0862">Zinc</keyword>
<feature type="non-terminal residue" evidence="7">
    <location>
        <position position="1"/>
    </location>
</feature>
<organism evidence="7">
    <name type="scientific">mine drainage metagenome</name>
    <dbReference type="NCBI Taxonomy" id="410659"/>
    <lineage>
        <taxon>unclassified sequences</taxon>
        <taxon>metagenomes</taxon>
        <taxon>ecological metagenomes</taxon>
    </lineage>
</organism>
<comment type="caution">
    <text evidence="7">The sequence shown here is derived from an EMBL/GenBank/DDBJ whole genome shotgun (WGS) entry which is preliminary data.</text>
</comment>
<evidence type="ECO:0000259" key="6">
    <source>
        <dbReference type="Pfam" id="PF14464"/>
    </source>
</evidence>
<proteinExistence type="predicted"/>
<evidence type="ECO:0000313" key="7">
    <source>
        <dbReference type="EMBL" id="EQD44474.1"/>
    </source>
</evidence>
<dbReference type="AlphaFoldDB" id="T1AUT2"/>
<name>T1AUT2_9ZZZZ</name>
<sequence length="110" mass="12137">TGLQVIAATGPYKSDTRTRTSYRSDPVAADRMIGIMRKKGLIYLGEWHTHPERHPQPSGSDVDTFVRLCAHSEHASVTLILAIQGQVAMPLGLSILTLEVNRLEQWAVSD</sequence>
<dbReference type="Pfam" id="PF14464">
    <property type="entry name" value="Prok-JAB"/>
    <property type="match status" value="1"/>
</dbReference>
<reference evidence="7" key="2">
    <citation type="journal article" date="2014" name="ISME J.">
        <title>Microbial stratification in low pH oxic and suboxic macroscopic growths along an acid mine drainage.</title>
        <authorList>
            <person name="Mendez-Garcia C."/>
            <person name="Mesa V."/>
            <person name="Sprenger R.R."/>
            <person name="Richter M."/>
            <person name="Diez M.S."/>
            <person name="Solano J."/>
            <person name="Bargiela R."/>
            <person name="Golyshina O.V."/>
            <person name="Manteca A."/>
            <person name="Ramos J.L."/>
            <person name="Gallego J.R."/>
            <person name="Llorente I."/>
            <person name="Martins Dos Santos V.A."/>
            <person name="Jensen O.N."/>
            <person name="Pelaez A.I."/>
            <person name="Sanchez J."/>
            <person name="Ferrer M."/>
        </authorList>
    </citation>
    <scope>NUCLEOTIDE SEQUENCE</scope>
</reference>
<dbReference type="GO" id="GO:0008237">
    <property type="term" value="F:metallopeptidase activity"/>
    <property type="evidence" value="ECO:0007669"/>
    <property type="project" value="UniProtKB-KW"/>
</dbReference>
<dbReference type="EMBL" id="AUZY01008893">
    <property type="protein sequence ID" value="EQD44474.1"/>
    <property type="molecule type" value="Genomic_DNA"/>
</dbReference>
<dbReference type="InterPro" id="IPR028090">
    <property type="entry name" value="JAB_dom_prok"/>
</dbReference>
<keyword evidence="3" id="KW-0378">Hydrolase</keyword>
<feature type="domain" description="JAB" evidence="6">
    <location>
        <begin position="21"/>
        <end position="76"/>
    </location>
</feature>
<dbReference type="Gene3D" id="3.40.140.10">
    <property type="entry name" value="Cytidine Deaminase, domain 2"/>
    <property type="match status" value="1"/>
</dbReference>
<protein>
    <recommendedName>
        <fullName evidence="6">JAB domain-containing protein</fullName>
    </recommendedName>
</protein>
<dbReference type="GO" id="GO:0006508">
    <property type="term" value="P:proteolysis"/>
    <property type="evidence" value="ECO:0007669"/>
    <property type="project" value="UniProtKB-KW"/>
</dbReference>
<dbReference type="SUPFAM" id="SSF102712">
    <property type="entry name" value="JAB1/MPN domain"/>
    <property type="match status" value="1"/>
</dbReference>
<evidence type="ECO:0000256" key="1">
    <source>
        <dbReference type="ARBA" id="ARBA00022670"/>
    </source>
</evidence>
<gene>
    <name evidence="7" type="ORF">B1B_13509</name>
</gene>
<evidence type="ECO:0000256" key="4">
    <source>
        <dbReference type="ARBA" id="ARBA00022833"/>
    </source>
</evidence>
<dbReference type="GO" id="GO:0046872">
    <property type="term" value="F:metal ion binding"/>
    <property type="evidence" value="ECO:0007669"/>
    <property type="project" value="UniProtKB-KW"/>
</dbReference>
<reference evidence="7" key="1">
    <citation type="submission" date="2013-08" db="EMBL/GenBank/DDBJ databases">
        <authorList>
            <person name="Mendez C."/>
            <person name="Richter M."/>
            <person name="Ferrer M."/>
            <person name="Sanchez J."/>
        </authorList>
    </citation>
    <scope>NUCLEOTIDE SEQUENCE</scope>
</reference>
<keyword evidence="2" id="KW-0479">Metal-binding</keyword>
<evidence type="ECO:0000256" key="2">
    <source>
        <dbReference type="ARBA" id="ARBA00022723"/>
    </source>
</evidence>
<evidence type="ECO:0000256" key="5">
    <source>
        <dbReference type="ARBA" id="ARBA00023049"/>
    </source>
</evidence>
<evidence type="ECO:0000256" key="3">
    <source>
        <dbReference type="ARBA" id="ARBA00022801"/>
    </source>
</evidence>
<keyword evidence="5" id="KW-0482">Metalloprotease</keyword>
<keyword evidence="1" id="KW-0645">Protease</keyword>